<dbReference type="InterPro" id="IPR032687">
    <property type="entry name" value="AraC-type_N"/>
</dbReference>
<keyword evidence="3" id="KW-0804">Transcription</keyword>
<dbReference type="Pfam" id="PF12833">
    <property type="entry name" value="HTH_18"/>
    <property type="match status" value="1"/>
</dbReference>
<dbReference type="HOGENOM" id="CLU_047522_3_5_6"/>
<reference evidence="5 6" key="1">
    <citation type="journal article" date="2010" name="Stand. Genomic Sci.">
        <title>Complete genome sequence of Ferrimonas balearica type strain (PAT).</title>
        <authorList>
            <person name="Nolan M."/>
            <person name="Sikorski J."/>
            <person name="Davenport K."/>
            <person name="Lucas S."/>
            <person name="Glavina Del Rio T."/>
            <person name="Tice H."/>
            <person name="Cheng J."/>
            <person name="Goodwin L."/>
            <person name="Pitluck S."/>
            <person name="Liolios K."/>
            <person name="Ivanova N."/>
            <person name="Mavromatis K."/>
            <person name="Ovchinnikova G."/>
            <person name="Pati A."/>
            <person name="Chen A."/>
            <person name="Palaniappan K."/>
            <person name="Land M."/>
            <person name="Hauser L."/>
            <person name="Chang Y."/>
            <person name="Jeffries C."/>
            <person name="Tapia R."/>
            <person name="Brettin T."/>
            <person name="Detter J."/>
            <person name="Han C."/>
            <person name="Yasawong M."/>
            <person name="Rohde M."/>
            <person name="Tindall B."/>
            <person name="Goker M."/>
            <person name="Woyke T."/>
            <person name="Bristow J."/>
            <person name="Eisen J."/>
            <person name="Markowitz V."/>
            <person name="Hugenholtz P."/>
            <person name="Kyrpides N."/>
            <person name="Klenk H."/>
            <person name="Lapidus A."/>
        </authorList>
    </citation>
    <scope>NUCLEOTIDE SEQUENCE [LARGE SCALE GENOMIC DNA]</scope>
    <source>
        <strain evidence="6">DSM 9799 / CCM 4581 / KCTC 23876 / PAT</strain>
    </source>
</reference>
<dbReference type="SMART" id="SM00342">
    <property type="entry name" value="HTH_ARAC"/>
    <property type="match status" value="1"/>
</dbReference>
<dbReference type="KEGG" id="fbl:Fbal_0095"/>
<dbReference type="RefSeq" id="WP_013343615.1">
    <property type="nucleotide sequence ID" value="NC_014541.1"/>
</dbReference>
<gene>
    <name evidence="5" type="ordered locus">Fbal_0095</name>
</gene>
<evidence type="ECO:0000313" key="5">
    <source>
        <dbReference type="EMBL" id="ADN74309.1"/>
    </source>
</evidence>
<dbReference type="GO" id="GO:0003700">
    <property type="term" value="F:DNA-binding transcription factor activity"/>
    <property type="evidence" value="ECO:0007669"/>
    <property type="project" value="InterPro"/>
</dbReference>
<dbReference type="EMBL" id="CP002209">
    <property type="protein sequence ID" value="ADN74309.1"/>
    <property type="molecule type" value="Genomic_DNA"/>
</dbReference>
<dbReference type="eggNOG" id="COG2207">
    <property type="taxonomic scope" value="Bacteria"/>
</dbReference>
<evidence type="ECO:0000313" key="6">
    <source>
        <dbReference type="Proteomes" id="UP000006683"/>
    </source>
</evidence>
<proteinExistence type="predicted"/>
<dbReference type="InterPro" id="IPR009057">
    <property type="entry name" value="Homeodomain-like_sf"/>
</dbReference>
<dbReference type="GeneID" id="67180340"/>
<dbReference type="AlphaFoldDB" id="E1SW09"/>
<dbReference type="Gene3D" id="1.10.10.60">
    <property type="entry name" value="Homeodomain-like"/>
    <property type="match status" value="1"/>
</dbReference>
<accession>E1SW09</accession>
<evidence type="ECO:0000256" key="2">
    <source>
        <dbReference type="ARBA" id="ARBA00023125"/>
    </source>
</evidence>
<evidence type="ECO:0000259" key="4">
    <source>
        <dbReference type="PROSITE" id="PS01124"/>
    </source>
</evidence>
<dbReference type="Pfam" id="PF12625">
    <property type="entry name" value="Arabinose_bd"/>
    <property type="match status" value="1"/>
</dbReference>
<dbReference type="PANTHER" id="PTHR47894">
    <property type="entry name" value="HTH-TYPE TRANSCRIPTIONAL REGULATOR GADX"/>
    <property type="match status" value="1"/>
</dbReference>
<name>E1SW09_FERBD</name>
<dbReference type="InterPro" id="IPR018060">
    <property type="entry name" value="HTH_AraC"/>
</dbReference>
<feature type="domain" description="HTH araC/xylS-type" evidence="4">
    <location>
        <begin position="241"/>
        <end position="338"/>
    </location>
</feature>
<protein>
    <submittedName>
        <fullName evidence="5">Transcriptional regulator, AraC family</fullName>
    </submittedName>
</protein>
<dbReference type="PANTHER" id="PTHR47894:SF1">
    <property type="entry name" value="HTH-TYPE TRANSCRIPTIONAL REGULATOR VQSM"/>
    <property type="match status" value="1"/>
</dbReference>
<dbReference type="Proteomes" id="UP000006683">
    <property type="component" value="Chromosome"/>
</dbReference>
<dbReference type="SUPFAM" id="SSF46689">
    <property type="entry name" value="Homeodomain-like"/>
    <property type="match status" value="1"/>
</dbReference>
<evidence type="ECO:0000256" key="1">
    <source>
        <dbReference type="ARBA" id="ARBA00023015"/>
    </source>
</evidence>
<keyword evidence="6" id="KW-1185">Reference proteome</keyword>
<keyword evidence="2" id="KW-0238">DNA-binding</keyword>
<organism evidence="5 6">
    <name type="scientific">Ferrimonas balearica (strain DSM 9799 / CCM 4581 / KCTC 23876 / PAT)</name>
    <dbReference type="NCBI Taxonomy" id="550540"/>
    <lineage>
        <taxon>Bacteria</taxon>
        <taxon>Pseudomonadati</taxon>
        <taxon>Pseudomonadota</taxon>
        <taxon>Gammaproteobacteria</taxon>
        <taxon>Alteromonadales</taxon>
        <taxon>Ferrimonadaceae</taxon>
        <taxon>Ferrimonas</taxon>
    </lineage>
</organism>
<dbReference type="STRING" id="550540.Fbal_0095"/>
<sequence>MKRLALWQDKCMDGQLLPLGLWQLFRLRQLDGEALLRGTGLFATDLQHPGLRVSPRQLCALLSNARKLWPGDDLAFLLGQHWLPSQSGALTNGLLCAPDLERALSFWGRYHWLSQPWLRPTRWHQDDHSHWQLQLDLGLQTHHQFLLELALSTLTATAKRLSPQPLHFHIQLPYPAPAHPHHYWKYLGPEVQFGAAMTRISLPRVELQRPLPGADLAGFQLAWRQCRQRLQAEPWQRGLPAAVLARLERPQHQGDALPQVAKDLATSPATLKRRLKAFGLAFQPLQDQARLGQALYLLSIQGAANADVARQLQFADGGNFRRSFKRWTGLLPSQFSRLT</sequence>
<keyword evidence="1" id="KW-0805">Transcription regulation</keyword>
<dbReference type="PROSITE" id="PS01124">
    <property type="entry name" value="HTH_ARAC_FAMILY_2"/>
    <property type="match status" value="1"/>
</dbReference>
<evidence type="ECO:0000256" key="3">
    <source>
        <dbReference type="ARBA" id="ARBA00023163"/>
    </source>
</evidence>
<dbReference type="OrthoDB" id="5582699at2"/>
<dbReference type="GO" id="GO:0005829">
    <property type="term" value="C:cytosol"/>
    <property type="evidence" value="ECO:0007669"/>
    <property type="project" value="TreeGrafter"/>
</dbReference>
<dbReference type="GO" id="GO:0000976">
    <property type="term" value="F:transcription cis-regulatory region binding"/>
    <property type="evidence" value="ECO:0007669"/>
    <property type="project" value="TreeGrafter"/>
</dbReference>